<evidence type="ECO:0000313" key="1">
    <source>
        <dbReference type="EMBL" id="APH05867.1"/>
    </source>
</evidence>
<gene>
    <name evidence="1" type="ORF">A9C19_14615</name>
</gene>
<sequence length="79" mass="8945">MSRPAFGPAFCVGVVGIVGLVPECQGVEFCRKVNKKVFSENKRWFSVNKSSKNENKLLKTENKTPFSENMKSQTVLYTR</sequence>
<accession>A0A1L3MU51</accession>
<dbReference type="EMBL" id="CP016020">
    <property type="protein sequence ID" value="APH05867.1"/>
    <property type="molecule type" value="Genomic_DNA"/>
</dbReference>
<organism evidence="1 2">
    <name type="scientific">Bacillus weihaiensis</name>
    <dbReference type="NCBI Taxonomy" id="1547283"/>
    <lineage>
        <taxon>Bacteria</taxon>
        <taxon>Bacillati</taxon>
        <taxon>Bacillota</taxon>
        <taxon>Bacilli</taxon>
        <taxon>Bacillales</taxon>
        <taxon>Bacillaceae</taxon>
        <taxon>Bacillus</taxon>
    </lineage>
</organism>
<evidence type="ECO:0000313" key="2">
    <source>
        <dbReference type="Proteomes" id="UP000181936"/>
    </source>
</evidence>
<proteinExistence type="predicted"/>
<protein>
    <submittedName>
        <fullName evidence="1">Uncharacterized protein</fullName>
    </submittedName>
</protein>
<dbReference type="AlphaFoldDB" id="A0A1L3MU51"/>
<dbReference type="STRING" id="1547283.A9C19_14615"/>
<reference evidence="1 2" key="1">
    <citation type="journal article" date="2016" name="Sci. Rep.">
        <title>Complete genome sequence and transcriptomic analysis of a novel marine strain Bacillus weihaiensis reveals the mechanism of brown algae degradation.</title>
        <authorList>
            <person name="Zhu Y."/>
            <person name="Chen P."/>
            <person name="Bao Y."/>
            <person name="Men Y."/>
            <person name="Zeng Y."/>
            <person name="Yang J."/>
            <person name="Sun J."/>
            <person name="Sun Y."/>
        </authorList>
    </citation>
    <scope>NUCLEOTIDE SEQUENCE [LARGE SCALE GENOMIC DNA]</scope>
    <source>
        <strain evidence="1 2">Alg07</strain>
    </source>
</reference>
<dbReference type="KEGG" id="bwh:A9C19_14615"/>
<dbReference type="Proteomes" id="UP000181936">
    <property type="component" value="Chromosome"/>
</dbReference>
<keyword evidence="2" id="KW-1185">Reference proteome</keyword>
<name>A0A1L3MU51_9BACI</name>